<evidence type="ECO:0000313" key="2">
    <source>
        <dbReference type="EMBL" id="PQM36173.1"/>
    </source>
</evidence>
<dbReference type="InterPro" id="IPR002821">
    <property type="entry name" value="Hydantoinase_A"/>
</dbReference>
<dbReference type="AlphaFoldDB" id="A0A314UF87"/>
<protein>
    <submittedName>
        <fullName evidence="2">5-oxoprolinase</fullName>
    </submittedName>
</protein>
<feature type="domain" description="Hydantoinase A/oxoprolinase" evidence="1">
    <location>
        <begin position="1"/>
        <end position="66"/>
    </location>
</feature>
<dbReference type="PANTHER" id="PTHR11365:SF2">
    <property type="entry name" value="5-OXOPROLINASE"/>
    <property type="match status" value="1"/>
</dbReference>
<gene>
    <name evidence="2" type="ORF">Pyn_06674</name>
</gene>
<sequence>MCRPIRQLTEMKGHETRNHALACFGGAGPQHACAIARSLGMKEVLIHRFCGILSAYGMGLADVVEEAQEPYSAVYSLESVQEASHREAILLSQVRLKLQEQGFRDENMTTETYLNLRYEGTDTSIMVKKRITKMGEDVTTIWTLWNYSSRSMDLNY</sequence>
<proteinExistence type="predicted"/>
<dbReference type="Proteomes" id="UP000250321">
    <property type="component" value="Unassembled WGS sequence"/>
</dbReference>
<accession>A0A314UF87</accession>
<organism evidence="2 3">
    <name type="scientific">Prunus yedoensis var. nudiflora</name>
    <dbReference type="NCBI Taxonomy" id="2094558"/>
    <lineage>
        <taxon>Eukaryota</taxon>
        <taxon>Viridiplantae</taxon>
        <taxon>Streptophyta</taxon>
        <taxon>Embryophyta</taxon>
        <taxon>Tracheophyta</taxon>
        <taxon>Spermatophyta</taxon>
        <taxon>Magnoliopsida</taxon>
        <taxon>eudicotyledons</taxon>
        <taxon>Gunneridae</taxon>
        <taxon>Pentapetalae</taxon>
        <taxon>rosids</taxon>
        <taxon>fabids</taxon>
        <taxon>Rosales</taxon>
        <taxon>Rosaceae</taxon>
        <taxon>Amygdaloideae</taxon>
        <taxon>Amygdaleae</taxon>
        <taxon>Prunus</taxon>
    </lineage>
</organism>
<dbReference type="InterPro" id="IPR045079">
    <property type="entry name" value="Oxoprolinase-like"/>
</dbReference>
<comment type="caution">
    <text evidence="2">The sequence shown here is derived from an EMBL/GenBank/DDBJ whole genome shotgun (WGS) entry which is preliminary data.</text>
</comment>
<dbReference type="Pfam" id="PF01968">
    <property type="entry name" value="Hydantoinase_A"/>
    <property type="match status" value="1"/>
</dbReference>
<reference evidence="2 3" key="1">
    <citation type="submission" date="2018-02" db="EMBL/GenBank/DDBJ databases">
        <title>Draft genome of wild Prunus yedoensis var. nudiflora.</title>
        <authorList>
            <person name="Baek S."/>
            <person name="Kim J.-H."/>
            <person name="Choi K."/>
            <person name="Kim G.-B."/>
            <person name="Cho A."/>
            <person name="Jang H."/>
            <person name="Shin C.-H."/>
            <person name="Yu H.-J."/>
            <person name="Mun J.-H."/>
        </authorList>
    </citation>
    <scope>NUCLEOTIDE SEQUENCE [LARGE SCALE GENOMIC DNA]</scope>
    <source>
        <strain evidence="3">cv. Jeju island</strain>
        <tissue evidence="2">Leaf</tissue>
    </source>
</reference>
<keyword evidence="3" id="KW-1185">Reference proteome</keyword>
<dbReference type="EMBL" id="PJQY01003575">
    <property type="protein sequence ID" value="PQM36173.1"/>
    <property type="molecule type" value="Genomic_DNA"/>
</dbReference>
<dbReference type="STRING" id="2094558.A0A314UF87"/>
<evidence type="ECO:0000259" key="1">
    <source>
        <dbReference type="Pfam" id="PF01968"/>
    </source>
</evidence>
<dbReference type="GO" id="GO:0017168">
    <property type="term" value="F:5-oxoprolinase (ATP-hydrolyzing) activity"/>
    <property type="evidence" value="ECO:0007669"/>
    <property type="project" value="TreeGrafter"/>
</dbReference>
<name>A0A314UF87_PRUYE</name>
<dbReference type="GO" id="GO:0006749">
    <property type="term" value="P:glutathione metabolic process"/>
    <property type="evidence" value="ECO:0007669"/>
    <property type="project" value="TreeGrafter"/>
</dbReference>
<dbReference type="PANTHER" id="PTHR11365">
    <property type="entry name" value="5-OXOPROLINASE RELATED"/>
    <property type="match status" value="1"/>
</dbReference>
<dbReference type="OrthoDB" id="3643at2759"/>
<dbReference type="GO" id="GO:0005829">
    <property type="term" value="C:cytosol"/>
    <property type="evidence" value="ECO:0007669"/>
    <property type="project" value="TreeGrafter"/>
</dbReference>
<evidence type="ECO:0000313" key="3">
    <source>
        <dbReference type="Proteomes" id="UP000250321"/>
    </source>
</evidence>